<reference evidence="1 2" key="1">
    <citation type="journal article" date="2024" name="Commun. Biol.">
        <title>Comparative genomic analysis of thermophilic fungi reveals convergent evolutionary adaptations and gene losses.</title>
        <authorList>
            <person name="Steindorff A.S."/>
            <person name="Aguilar-Pontes M.V."/>
            <person name="Robinson A.J."/>
            <person name="Andreopoulos B."/>
            <person name="LaButti K."/>
            <person name="Kuo A."/>
            <person name="Mondo S."/>
            <person name="Riley R."/>
            <person name="Otillar R."/>
            <person name="Haridas S."/>
            <person name="Lipzen A."/>
            <person name="Grimwood J."/>
            <person name="Schmutz J."/>
            <person name="Clum A."/>
            <person name="Reid I.D."/>
            <person name="Moisan M.C."/>
            <person name="Butler G."/>
            <person name="Nguyen T.T.M."/>
            <person name="Dewar K."/>
            <person name="Conant G."/>
            <person name="Drula E."/>
            <person name="Henrissat B."/>
            <person name="Hansel C."/>
            <person name="Singer S."/>
            <person name="Hutchinson M.I."/>
            <person name="de Vries R.P."/>
            <person name="Natvig D.O."/>
            <person name="Powell A.J."/>
            <person name="Tsang A."/>
            <person name="Grigoriev I.V."/>
        </authorList>
    </citation>
    <scope>NUCLEOTIDE SEQUENCE [LARGE SCALE GENOMIC DNA]</scope>
    <source>
        <strain evidence="1 2">CBS 494.80</strain>
    </source>
</reference>
<accession>A0ABR4CES9</accession>
<keyword evidence="2" id="KW-1185">Reference proteome</keyword>
<dbReference type="EMBL" id="JAZHXI010000009">
    <property type="protein sequence ID" value="KAL2068467.1"/>
    <property type="molecule type" value="Genomic_DNA"/>
</dbReference>
<evidence type="ECO:0000313" key="2">
    <source>
        <dbReference type="Proteomes" id="UP001595075"/>
    </source>
</evidence>
<gene>
    <name evidence="1" type="ORF">VTL71DRAFT_16565</name>
</gene>
<proteinExistence type="predicted"/>
<protein>
    <submittedName>
        <fullName evidence="1">Uncharacterized protein</fullName>
    </submittedName>
</protein>
<comment type="caution">
    <text evidence="1">The sequence shown here is derived from an EMBL/GenBank/DDBJ whole genome shotgun (WGS) entry which is preliminary data.</text>
</comment>
<dbReference type="Proteomes" id="UP001595075">
    <property type="component" value="Unassembled WGS sequence"/>
</dbReference>
<organism evidence="1 2">
    <name type="scientific">Oculimacula yallundae</name>
    <dbReference type="NCBI Taxonomy" id="86028"/>
    <lineage>
        <taxon>Eukaryota</taxon>
        <taxon>Fungi</taxon>
        <taxon>Dikarya</taxon>
        <taxon>Ascomycota</taxon>
        <taxon>Pezizomycotina</taxon>
        <taxon>Leotiomycetes</taxon>
        <taxon>Helotiales</taxon>
        <taxon>Ploettnerulaceae</taxon>
        <taxon>Oculimacula</taxon>
    </lineage>
</organism>
<evidence type="ECO:0000313" key="1">
    <source>
        <dbReference type="EMBL" id="KAL2068467.1"/>
    </source>
</evidence>
<sequence>MATTNTALHLSKATDMLLNSNLFTYKPPLNKHLPRKTVAVSSDVWRRCAVVGCVQRLATPVWNACVAAAIREHAIGIWRNCYSGLA</sequence>
<name>A0ABR4CES9_9HELO</name>